<gene>
    <name evidence="1" type="ORF">IE53DRAFT_388532</name>
</gene>
<keyword evidence="2" id="KW-1185">Reference proteome</keyword>
<name>A0ACD0NU09_9BASI</name>
<evidence type="ECO:0000313" key="2">
    <source>
        <dbReference type="Proteomes" id="UP000245626"/>
    </source>
</evidence>
<evidence type="ECO:0000313" key="1">
    <source>
        <dbReference type="EMBL" id="PWN49282.1"/>
    </source>
</evidence>
<reference evidence="1 2" key="1">
    <citation type="journal article" date="2018" name="Mol. Biol. Evol.">
        <title>Broad Genomic Sampling Reveals a Smut Pathogenic Ancestry of the Fungal Clade Ustilaginomycotina.</title>
        <authorList>
            <person name="Kijpornyongpan T."/>
            <person name="Mondo S.J."/>
            <person name="Barry K."/>
            <person name="Sandor L."/>
            <person name="Lee J."/>
            <person name="Lipzen A."/>
            <person name="Pangilinan J."/>
            <person name="LaButti K."/>
            <person name="Hainaut M."/>
            <person name="Henrissat B."/>
            <person name="Grigoriev I.V."/>
            <person name="Spatafora J.W."/>
            <person name="Aime M.C."/>
        </authorList>
    </citation>
    <scope>NUCLEOTIDE SEQUENCE [LARGE SCALE GENOMIC DNA]</scope>
    <source>
        <strain evidence="1 2">SA 807</strain>
    </source>
</reference>
<sequence length="97" mass="10872">MATLSPPNLSGHCHSPYSYLALSLFLCFGCLPVSLPPLISIAIFRFLPLSLLLRSIRIPNFFHPNPRIHFEATSANTNKPGGEWVKCKGRKKIQRII</sequence>
<accession>A0ACD0NU09</accession>
<dbReference type="Proteomes" id="UP000245626">
    <property type="component" value="Unassembled WGS sequence"/>
</dbReference>
<dbReference type="EMBL" id="KZ820073">
    <property type="protein sequence ID" value="PWN49282.1"/>
    <property type="molecule type" value="Genomic_DNA"/>
</dbReference>
<proteinExistence type="predicted"/>
<organism evidence="1 2">
    <name type="scientific">Violaceomyces palustris</name>
    <dbReference type="NCBI Taxonomy" id="1673888"/>
    <lineage>
        <taxon>Eukaryota</taxon>
        <taxon>Fungi</taxon>
        <taxon>Dikarya</taxon>
        <taxon>Basidiomycota</taxon>
        <taxon>Ustilaginomycotina</taxon>
        <taxon>Ustilaginomycetes</taxon>
        <taxon>Violaceomycetales</taxon>
        <taxon>Violaceomycetaceae</taxon>
        <taxon>Violaceomyces</taxon>
    </lineage>
</organism>
<protein>
    <submittedName>
        <fullName evidence="1">Uncharacterized protein</fullName>
    </submittedName>
</protein>